<organism evidence="2 3">
    <name type="scientific">Kitasatospora kifunensis</name>
    <name type="common">Streptomyces kifunensis</name>
    <dbReference type="NCBI Taxonomy" id="58351"/>
    <lineage>
        <taxon>Bacteria</taxon>
        <taxon>Bacillati</taxon>
        <taxon>Actinomycetota</taxon>
        <taxon>Actinomycetes</taxon>
        <taxon>Kitasatosporales</taxon>
        <taxon>Streptomycetaceae</taxon>
        <taxon>Kitasatospora</taxon>
    </lineage>
</organism>
<dbReference type="InterPro" id="IPR003615">
    <property type="entry name" value="HNH_nuc"/>
</dbReference>
<keyword evidence="3" id="KW-1185">Reference proteome</keyword>
<dbReference type="SMART" id="SM00507">
    <property type="entry name" value="HNHc"/>
    <property type="match status" value="1"/>
</dbReference>
<name>A0A7W7R231_KITKI</name>
<gene>
    <name evidence="2" type="ORF">FHR34_002802</name>
</gene>
<dbReference type="Proteomes" id="UP000540506">
    <property type="component" value="Unassembled WGS sequence"/>
</dbReference>
<dbReference type="AlphaFoldDB" id="A0A7W7R231"/>
<dbReference type="CDD" id="cd00085">
    <property type="entry name" value="HNHc"/>
    <property type="match status" value="1"/>
</dbReference>
<proteinExistence type="predicted"/>
<dbReference type="RefSeq" id="WP_184935851.1">
    <property type="nucleotide sequence ID" value="NZ_JACHJV010000001.1"/>
</dbReference>
<feature type="domain" description="HNH nuclease" evidence="1">
    <location>
        <begin position="46"/>
        <end position="98"/>
    </location>
</feature>
<dbReference type="Gene3D" id="1.10.30.50">
    <property type="match status" value="1"/>
</dbReference>
<comment type="caution">
    <text evidence="2">The sequence shown here is derived from an EMBL/GenBank/DDBJ whole genome shotgun (WGS) entry which is preliminary data.</text>
</comment>
<reference evidence="2 3" key="1">
    <citation type="submission" date="2020-08" db="EMBL/GenBank/DDBJ databases">
        <title>Sequencing the genomes of 1000 actinobacteria strains.</title>
        <authorList>
            <person name="Klenk H.-P."/>
        </authorList>
    </citation>
    <scope>NUCLEOTIDE SEQUENCE [LARGE SCALE GENOMIC DNA]</scope>
    <source>
        <strain evidence="2 3">DSM 41654</strain>
    </source>
</reference>
<protein>
    <recommendedName>
        <fullName evidence="1">HNH nuclease domain-containing protein</fullName>
    </recommendedName>
</protein>
<evidence type="ECO:0000313" key="3">
    <source>
        <dbReference type="Proteomes" id="UP000540506"/>
    </source>
</evidence>
<evidence type="ECO:0000259" key="1">
    <source>
        <dbReference type="SMART" id="SM00507"/>
    </source>
</evidence>
<sequence length="244" mass="27226">MIPLRRESLPEELTARLTARAERLSDRGGGARELWRDSRTIRRDLSIHLVAMAAGLSRCMYCGDSEGTSIDHFQPIALAPLRAFDWLNHLWACAFCNSNQKRDLYPMDRQGRALLIDPTAEEPADHLDLVLATGAYRPRTAKGRETIRIFGLDRPVLERGRAQAYVRCRSMLRDLAQLAAADERAEVAAVGHALTVQPFADVLYEMLRLRTAPRAVLVFGPEAVAGLNVLMGARSGERAPIDRR</sequence>
<evidence type="ECO:0000313" key="2">
    <source>
        <dbReference type="EMBL" id="MBB4923809.1"/>
    </source>
</evidence>
<dbReference type="EMBL" id="JACHJV010000001">
    <property type="protein sequence ID" value="MBB4923809.1"/>
    <property type="molecule type" value="Genomic_DNA"/>
</dbReference>
<accession>A0A7W7R231</accession>